<dbReference type="Proteomes" id="UP000095282">
    <property type="component" value="Unplaced"/>
</dbReference>
<protein>
    <submittedName>
        <fullName evidence="2">Methyltransferase</fullName>
    </submittedName>
</protein>
<accession>A0A1I7TXR5</accession>
<name>A0A1I7TXR5_9PELO</name>
<sequence>MIDEMMKNLKPHEDVFPVAPKPGDIVIPIGGLAKCMCSPGCTKELPQPAYQIIGDLEENKRSIEEIQKLYPGWIKVSDEFDLCFQFPPEMFAKQRK</sequence>
<evidence type="ECO:0000313" key="2">
    <source>
        <dbReference type="WBParaSite" id="Csp11.Scaffold629.g12851.t1"/>
    </source>
</evidence>
<proteinExistence type="predicted"/>
<evidence type="ECO:0000313" key="1">
    <source>
        <dbReference type="Proteomes" id="UP000095282"/>
    </source>
</evidence>
<dbReference type="PANTHER" id="PTHR36942">
    <property type="entry name" value="PROTEIN CBG10268"/>
    <property type="match status" value="1"/>
</dbReference>
<dbReference type="WBParaSite" id="Csp11.Scaffold629.g12851.t1">
    <property type="protein sequence ID" value="Csp11.Scaffold629.g12851.t1"/>
    <property type="gene ID" value="Csp11.Scaffold629.g12851"/>
</dbReference>
<dbReference type="PANTHER" id="PTHR36942:SF1">
    <property type="entry name" value="IMMUNITY PROTEIN 72 OF POLYMORPHIC TOXIN SYSTEM-RELATED"/>
    <property type="match status" value="1"/>
</dbReference>
<dbReference type="AlphaFoldDB" id="A0A1I7TXR5"/>
<reference evidence="2" key="1">
    <citation type="submission" date="2016-11" db="UniProtKB">
        <authorList>
            <consortium name="WormBaseParasite"/>
        </authorList>
    </citation>
    <scope>IDENTIFICATION</scope>
</reference>
<keyword evidence="1" id="KW-1185">Reference proteome</keyword>
<organism evidence="1 2">
    <name type="scientific">Caenorhabditis tropicalis</name>
    <dbReference type="NCBI Taxonomy" id="1561998"/>
    <lineage>
        <taxon>Eukaryota</taxon>
        <taxon>Metazoa</taxon>
        <taxon>Ecdysozoa</taxon>
        <taxon>Nematoda</taxon>
        <taxon>Chromadorea</taxon>
        <taxon>Rhabditida</taxon>
        <taxon>Rhabditina</taxon>
        <taxon>Rhabditomorpha</taxon>
        <taxon>Rhabditoidea</taxon>
        <taxon>Rhabditidae</taxon>
        <taxon>Peloderinae</taxon>
        <taxon>Caenorhabditis</taxon>
    </lineage>
</organism>